<dbReference type="Gene3D" id="3.40.630.30">
    <property type="match status" value="1"/>
</dbReference>
<dbReference type="PROSITE" id="PS51186">
    <property type="entry name" value="GNAT"/>
    <property type="match status" value="1"/>
</dbReference>
<dbReference type="Pfam" id="PF13673">
    <property type="entry name" value="Acetyltransf_10"/>
    <property type="match status" value="1"/>
</dbReference>
<dbReference type="Proteomes" id="UP000270036">
    <property type="component" value="Chromosome"/>
</dbReference>
<dbReference type="KEGG" id="cant:NCTC13489_02244"/>
<evidence type="ECO:0000259" key="1">
    <source>
        <dbReference type="PROSITE" id="PS51186"/>
    </source>
</evidence>
<dbReference type="SUPFAM" id="SSF55729">
    <property type="entry name" value="Acyl-CoA N-acyltransferases (Nat)"/>
    <property type="match status" value="1"/>
</dbReference>
<sequence>MMQPITWKIKTFDELSTVELHQIIEARIEVFVVEQNCPYPEVDGSDPKAIHLWAENEGEVIAYCRIFEPGVKYSECSIGRVLTHQNFRKLNLGKTLMRFAISTIEARFLKTSIRISAQDYLLPFYKEFGFTPTGKSYLEDNIPHSEMLRL</sequence>
<keyword evidence="2" id="KW-0012">Acyltransferase</keyword>
<dbReference type="InterPro" id="IPR000182">
    <property type="entry name" value="GNAT_dom"/>
</dbReference>
<dbReference type="EMBL" id="LR134441">
    <property type="protein sequence ID" value="VEI00695.1"/>
    <property type="molecule type" value="Genomic_DNA"/>
</dbReference>
<keyword evidence="2" id="KW-0808">Transferase</keyword>
<protein>
    <submittedName>
        <fullName evidence="2">Putative acyltransferase</fullName>
    </submittedName>
</protein>
<feature type="domain" description="N-acetyltransferase" evidence="1">
    <location>
        <begin position="10"/>
        <end position="150"/>
    </location>
</feature>
<dbReference type="AlphaFoldDB" id="A0A448NT88"/>
<dbReference type="GO" id="GO:0016747">
    <property type="term" value="F:acyltransferase activity, transferring groups other than amino-acyl groups"/>
    <property type="evidence" value="ECO:0007669"/>
    <property type="project" value="InterPro"/>
</dbReference>
<evidence type="ECO:0000313" key="2">
    <source>
        <dbReference type="EMBL" id="VEI00695.1"/>
    </source>
</evidence>
<dbReference type="CDD" id="cd04301">
    <property type="entry name" value="NAT_SF"/>
    <property type="match status" value="1"/>
</dbReference>
<evidence type="ECO:0000313" key="3">
    <source>
        <dbReference type="Proteomes" id="UP000270036"/>
    </source>
</evidence>
<dbReference type="InterPro" id="IPR016181">
    <property type="entry name" value="Acyl_CoA_acyltransferase"/>
</dbReference>
<reference evidence="2 3" key="1">
    <citation type="submission" date="2018-12" db="EMBL/GenBank/DDBJ databases">
        <authorList>
            <consortium name="Pathogen Informatics"/>
        </authorList>
    </citation>
    <scope>NUCLEOTIDE SEQUENCE [LARGE SCALE GENOMIC DNA]</scope>
    <source>
        <strain evidence="2 3">NCTC13489</strain>
    </source>
</reference>
<dbReference type="STRING" id="266748.HY04_06155"/>
<proteinExistence type="predicted"/>
<name>A0A448NT88_9FLAO</name>
<organism evidence="2 3">
    <name type="scientific">Kaistella antarctica</name>
    <dbReference type="NCBI Taxonomy" id="266748"/>
    <lineage>
        <taxon>Bacteria</taxon>
        <taxon>Pseudomonadati</taxon>
        <taxon>Bacteroidota</taxon>
        <taxon>Flavobacteriia</taxon>
        <taxon>Flavobacteriales</taxon>
        <taxon>Weeksellaceae</taxon>
        <taxon>Chryseobacterium group</taxon>
        <taxon>Kaistella</taxon>
    </lineage>
</organism>
<accession>A0A448NT88</accession>
<gene>
    <name evidence="2" type="ORF">NCTC13489_02244</name>
</gene>